<feature type="compositionally biased region" description="Basic residues" evidence="8">
    <location>
        <begin position="20"/>
        <end position="29"/>
    </location>
</feature>
<evidence type="ECO:0000256" key="1">
    <source>
        <dbReference type="ARBA" id="ARBA00004286"/>
    </source>
</evidence>
<dbReference type="InterPro" id="IPR052489">
    <property type="entry name" value="LRWD1"/>
</dbReference>
<dbReference type="PANTHER" id="PTHR24370:SF10">
    <property type="entry name" value="LEUCINE-RICH REPEAT AND WD REPEAT-CONTAINING PROTEIN 1"/>
    <property type="match status" value="1"/>
</dbReference>
<evidence type="ECO:0000256" key="7">
    <source>
        <dbReference type="PROSITE-ProRule" id="PRU00221"/>
    </source>
</evidence>
<evidence type="ECO:0000256" key="5">
    <source>
        <dbReference type="ARBA" id="ARBA00022737"/>
    </source>
</evidence>
<dbReference type="PROSITE" id="PS50082">
    <property type="entry name" value="WD_REPEATS_2"/>
    <property type="match status" value="1"/>
</dbReference>
<dbReference type="SUPFAM" id="SSF50978">
    <property type="entry name" value="WD40 repeat-like"/>
    <property type="match status" value="1"/>
</dbReference>
<dbReference type="InterPro" id="IPR019775">
    <property type="entry name" value="WD40_repeat_CS"/>
</dbReference>
<dbReference type="Proteomes" id="UP000253551">
    <property type="component" value="Unassembled WGS sequence"/>
</dbReference>
<feature type="region of interest" description="Disordered" evidence="8">
    <location>
        <begin position="1"/>
        <end position="206"/>
    </location>
</feature>
<sequence length="615" mass="68164">MKYTYTAALMGASSQPPKKTERKKPVKPKATKEKPKNPIPSPPVIGGPQINSLETASTLPQITNPSLPKISPAPTSSFTPITAPLPTKSVLPTKIPAPVKLPKEPKKRTRKPKPEAQTSQKAIDDSSQATQYTEPNPTPESTKDKTDQTIVSPIENKPKQAPKKRGRKPKSETTLKGAVGTTKEGRKRATEPNEEGGRKKSKSNQSLPLTTAVYELSAIIEGHTEINIPVRGKDELEDAKDIWCCEFEPKHVEGTSDIIALAGSYSVLFMDAQQGRYIKKYTHPEDQEIFYCMAWTTVQLEGEVDANCNVLAVAGRLGSIKLMNPLQHECYRYLFGHRQAVLKLAFAKSEPQWLFSASADNTVRLWDIGSPTSRVDDSMCLAKFNLPSKAGIPSALSISYDLSTLMVGCDNGDMVRYSISDKDIQKIREKATKGKNKDLESNEKWFNALSFQPNIMYPEGDEWHSGYVDDICILGQDGNSQNGLNGKIISRGANDWEIILWDPAKSTQKDAEVEKSFDWPDSAECTGLRFKVIEKEDQKVLIAGEYEGQIRIYNISDGKKSKTLEDGSKELFQPVKILSHPKSSELIRDVCCSNDTRTIVAVDNNNTAFVWTVTE</sequence>
<feature type="compositionally biased region" description="Basic and acidic residues" evidence="8">
    <location>
        <begin position="183"/>
        <end position="198"/>
    </location>
</feature>
<protein>
    <submittedName>
        <fullName evidence="10">Leucine-rich repeats and WD repeat domain-containing protein 1</fullName>
    </submittedName>
</protein>
<dbReference type="PROSITE" id="PS00678">
    <property type="entry name" value="WD_REPEATS_1"/>
    <property type="match status" value="1"/>
</dbReference>
<accession>A0A367JVV6</accession>
<feature type="compositionally biased region" description="Polar residues" evidence="8">
    <location>
        <begin position="49"/>
        <end position="66"/>
    </location>
</feature>
<feature type="repeat" description="WD" evidence="7">
    <location>
        <begin position="334"/>
        <end position="368"/>
    </location>
</feature>
<dbReference type="GO" id="GO:0005664">
    <property type="term" value="C:nuclear origin of replication recognition complex"/>
    <property type="evidence" value="ECO:0007669"/>
    <property type="project" value="TreeGrafter"/>
</dbReference>
<dbReference type="InterPro" id="IPR056160">
    <property type="entry name" value="WD_LRWD1"/>
</dbReference>
<dbReference type="PANTHER" id="PTHR24370">
    <property type="entry name" value="OPTICIN"/>
    <property type="match status" value="1"/>
</dbReference>
<dbReference type="InterPro" id="IPR036322">
    <property type="entry name" value="WD40_repeat_dom_sf"/>
</dbReference>
<organism evidence="10 11">
    <name type="scientific">Rhizopus stolonifer</name>
    <name type="common">Rhizopus nigricans</name>
    <dbReference type="NCBI Taxonomy" id="4846"/>
    <lineage>
        <taxon>Eukaryota</taxon>
        <taxon>Fungi</taxon>
        <taxon>Fungi incertae sedis</taxon>
        <taxon>Mucoromycota</taxon>
        <taxon>Mucoromycotina</taxon>
        <taxon>Mucoromycetes</taxon>
        <taxon>Mucorales</taxon>
        <taxon>Mucorineae</taxon>
        <taxon>Rhizopodaceae</taxon>
        <taxon>Rhizopus</taxon>
    </lineage>
</organism>
<comment type="subcellular location">
    <subcellularLocation>
        <location evidence="1">Chromosome</location>
    </subcellularLocation>
</comment>
<evidence type="ECO:0000259" key="9">
    <source>
        <dbReference type="Pfam" id="PF23215"/>
    </source>
</evidence>
<gene>
    <name evidence="10" type="primary">LRWD1_2</name>
    <name evidence="10" type="ORF">CU098_008925</name>
</gene>
<dbReference type="GO" id="GO:0003682">
    <property type="term" value="F:chromatin binding"/>
    <property type="evidence" value="ECO:0007669"/>
    <property type="project" value="TreeGrafter"/>
</dbReference>
<evidence type="ECO:0000313" key="10">
    <source>
        <dbReference type="EMBL" id="RCH94073.1"/>
    </source>
</evidence>
<dbReference type="GO" id="GO:0071169">
    <property type="term" value="P:establishment of protein localization to chromatin"/>
    <property type="evidence" value="ECO:0007669"/>
    <property type="project" value="TreeGrafter"/>
</dbReference>
<dbReference type="Gene3D" id="2.130.10.10">
    <property type="entry name" value="YVTN repeat-like/Quinoprotein amine dehydrogenase"/>
    <property type="match status" value="1"/>
</dbReference>
<name>A0A367JVV6_RHIST</name>
<reference evidence="10 11" key="1">
    <citation type="journal article" date="2018" name="G3 (Bethesda)">
        <title>Phylogenetic and Phylogenomic Definition of Rhizopus Species.</title>
        <authorList>
            <person name="Gryganskyi A.P."/>
            <person name="Golan J."/>
            <person name="Dolatabadi S."/>
            <person name="Mondo S."/>
            <person name="Robb S."/>
            <person name="Idnurm A."/>
            <person name="Muszewska A."/>
            <person name="Steczkiewicz K."/>
            <person name="Masonjones S."/>
            <person name="Liao H.L."/>
            <person name="Gajdeczka M.T."/>
            <person name="Anike F."/>
            <person name="Vuek A."/>
            <person name="Anishchenko I.M."/>
            <person name="Voigt K."/>
            <person name="de Hoog G.S."/>
            <person name="Smith M.E."/>
            <person name="Heitman J."/>
            <person name="Vilgalys R."/>
            <person name="Stajich J.E."/>
        </authorList>
    </citation>
    <scope>NUCLEOTIDE SEQUENCE [LARGE SCALE GENOMIC DNA]</scope>
    <source>
        <strain evidence="10 11">LSU 92-RS-03</strain>
    </source>
</reference>
<keyword evidence="6" id="KW-0156">Chromatin regulator</keyword>
<feature type="compositionally biased region" description="Polar residues" evidence="8">
    <location>
        <begin position="116"/>
        <end position="135"/>
    </location>
</feature>
<dbReference type="AlphaFoldDB" id="A0A367JVV6"/>
<dbReference type="InterPro" id="IPR015943">
    <property type="entry name" value="WD40/YVTN_repeat-like_dom_sf"/>
</dbReference>
<dbReference type="GO" id="GO:0006325">
    <property type="term" value="P:chromatin organization"/>
    <property type="evidence" value="ECO:0007669"/>
    <property type="project" value="UniProtKB-KW"/>
</dbReference>
<dbReference type="Pfam" id="PF23215">
    <property type="entry name" value="WD_LRWD1"/>
    <property type="match status" value="1"/>
</dbReference>
<keyword evidence="2" id="KW-0158">Chromosome</keyword>
<comment type="caution">
    <text evidence="10">The sequence shown here is derived from an EMBL/GenBank/DDBJ whole genome shotgun (WGS) entry which is preliminary data.</text>
</comment>
<dbReference type="PROSITE" id="PS50294">
    <property type="entry name" value="WD_REPEATS_REGION"/>
    <property type="match status" value="1"/>
</dbReference>
<dbReference type="SMART" id="SM00320">
    <property type="entry name" value="WD40"/>
    <property type="match status" value="2"/>
</dbReference>
<evidence type="ECO:0000256" key="3">
    <source>
        <dbReference type="ARBA" id="ARBA00022574"/>
    </source>
</evidence>
<evidence type="ECO:0000313" key="11">
    <source>
        <dbReference type="Proteomes" id="UP000253551"/>
    </source>
</evidence>
<keyword evidence="5" id="KW-0677">Repeat</keyword>
<keyword evidence="4" id="KW-0433">Leucine-rich repeat</keyword>
<proteinExistence type="predicted"/>
<dbReference type="STRING" id="4846.A0A367JVV6"/>
<keyword evidence="3 7" id="KW-0853">WD repeat</keyword>
<dbReference type="OrthoDB" id="7318948at2759"/>
<evidence type="ECO:0000256" key="4">
    <source>
        <dbReference type="ARBA" id="ARBA00022614"/>
    </source>
</evidence>
<dbReference type="EMBL" id="PJQM01002607">
    <property type="protein sequence ID" value="RCH94073.1"/>
    <property type="molecule type" value="Genomic_DNA"/>
</dbReference>
<dbReference type="InterPro" id="IPR001680">
    <property type="entry name" value="WD40_rpt"/>
</dbReference>
<evidence type="ECO:0000256" key="2">
    <source>
        <dbReference type="ARBA" id="ARBA00022454"/>
    </source>
</evidence>
<evidence type="ECO:0000256" key="6">
    <source>
        <dbReference type="ARBA" id="ARBA00022853"/>
    </source>
</evidence>
<feature type="domain" description="Leucine-rich repeat and WD repeat-containing protein 1 WD" evidence="9">
    <location>
        <begin position="240"/>
        <end position="375"/>
    </location>
</feature>
<evidence type="ECO:0000256" key="8">
    <source>
        <dbReference type="SAM" id="MobiDB-lite"/>
    </source>
</evidence>
<keyword evidence="11" id="KW-1185">Reference proteome</keyword>